<keyword evidence="2 8" id="KW-0812">Transmembrane</keyword>
<keyword evidence="3 9" id="KW-1133">Transmembrane helix</keyword>
<dbReference type="PROSITE" id="PS00237">
    <property type="entry name" value="G_PROTEIN_RECEP_F1_1"/>
    <property type="match status" value="1"/>
</dbReference>
<comment type="subcellular location">
    <subcellularLocation>
        <location evidence="1">Membrane</location>
        <topology evidence="1">Multi-pass membrane protein</topology>
    </subcellularLocation>
</comment>
<evidence type="ECO:0000256" key="6">
    <source>
        <dbReference type="ARBA" id="ARBA00023170"/>
    </source>
</evidence>
<feature type="transmembrane region" description="Helical" evidence="9">
    <location>
        <begin position="293"/>
        <end position="317"/>
    </location>
</feature>
<evidence type="ECO:0000256" key="2">
    <source>
        <dbReference type="ARBA" id="ARBA00022692"/>
    </source>
</evidence>
<keyword evidence="7 8" id="KW-0807">Transducer</keyword>
<comment type="caution">
    <text evidence="11">The sequence shown here is derived from an EMBL/GenBank/DDBJ whole genome shotgun (WGS) entry which is preliminary data.</text>
</comment>
<feature type="transmembrane region" description="Helical" evidence="9">
    <location>
        <begin position="121"/>
        <end position="146"/>
    </location>
</feature>
<dbReference type="InterPro" id="IPR017452">
    <property type="entry name" value="GPCR_Rhodpsn_7TM"/>
</dbReference>
<dbReference type="SUPFAM" id="SSF81321">
    <property type="entry name" value="Family A G protein-coupled receptor-like"/>
    <property type="match status" value="1"/>
</dbReference>
<keyword evidence="12" id="KW-1185">Reference proteome</keyword>
<dbReference type="Pfam" id="PF00001">
    <property type="entry name" value="7tm_1"/>
    <property type="match status" value="1"/>
</dbReference>
<dbReference type="InterPro" id="IPR000276">
    <property type="entry name" value="GPCR_Rhodpsn"/>
</dbReference>
<name>A0ABN8NGZ4_9CNID</name>
<accession>A0ABN8NGZ4</accession>
<keyword evidence="6 8" id="KW-0675">Receptor</keyword>
<sequence length="384" mass="43295">LSGGLLIAYHTKMNNSTTGFVSTPPKSTTIELEVGITMKIVVTVLAATILILDLFGNATVIHVIRARTQARTTIDLLIANLAVADLLMIPVILYLVKFFFIQFDWFGGILGQITCRLAMSLQALSILGSVYTIFAISVDRFCAVFFPMQKILTKPRLGGCIVFIWLIAIAFAIPQGVIATVLAAGKKHVCVPVWENSGMKSSNYTLIFVVISYIFPLVAIATLYTFTGARLWKSTAPGHHSEEIIKRMKATRRKPTKMLICIVVVFVLCWLPLDTAEVLRRFTPEIYWRFIPFEVILILPWFGVANSAINPFIYPIFCEKFNFEFKRILGFYRSEKPNRKKSDLTIETGLLKWNDKKIEKSLFKLEDNEKGPHPRSTKIAFTTV</sequence>
<evidence type="ECO:0000256" key="5">
    <source>
        <dbReference type="ARBA" id="ARBA00023136"/>
    </source>
</evidence>
<evidence type="ECO:0000256" key="1">
    <source>
        <dbReference type="ARBA" id="ARBA00004141"/>
    </source>
</evidence>
<feature type="non-terminal residue" evidence="11">
    <location>
        <position position="1"/>
    </location>
</feature>
<feature type="transmembrane region" description="Helical" evidence="9">
    <location>
        <begin position="76"/>
        <end position="101"/>
    </location>
</feature>
<evidence type="ECO:0000256" key="9">
    <source>
        <dbReference type="SAM" id="Phobius"/>
    </source>
</evidence>
<evidence type="ECO:0000259" key="10">
    <source>
        <dbReference type="PROSITE" id="PS50262"/>
    </source>
</evidence>
<organism evidence="11 12">
    <name type="scientific">Porites lobata</name>
    <dbReference type="NCBI Taxonomy" id="104759"/>
    <lineage>
        <taxon>Eukaryota</taxon>
        <taxon>Metazoa</taxon>
        <taxon>Cnidaria</taxon>
        <taxon>Anthozoa</taxon>
        <taxon>Hexacorallia</taxon>
        <taxon>Scleractinia</taxon>
        <taxon>Fungiina</taxon>
        <taxon>Poritidae</taxon>
        <taxon>Porites</taxon>
    </lineage>
</organism>
<protein>
    <recommendedName>
        <fullName evidence="10">G-protein coupled receptors family 1 profile domain-containing protein</fullName>
    </recommendedName>
</protein>
<dbReference type="PANTHER" id="PTHR45695">
    <property type="entry name" value="LEUCOKININ RECEPTOR-RELATED"/>
    <property type="match status" value="1"/>
</dbReference>
<comment type="similarity">
    <text evidence="8">Belongs to the G-protein coupled receptor 1 family.</text>
</comment>
<keyword evidence="4 8" id="KW-0297">G-protein coupled receptor</keyword>
<dbReference type="PANTHER" id="PTHR45695:SF9">
    <property type="entry name" value="LEUCOKININ RECEPTOR"/>
    <property type="match status" value="1"/>
</dbReference>
<feature type="transmembrane region" description="Helical" evidence="9">
    <location>
        <begin position="40"/>
        <end position="64"/>
    </location>
</feature>
<feature type="transmembrane region" description="Helical" evidence="9">
    <location>
        <begin position="256"/>
        <end position="273"/>
    </location>
</feature>
<feature type="transmembrane region" description="Helical" evidence="9">
    <location>
        <begin position="204"/>
        <end position="226"/>
    </location>
</feature>
<keyword evidence="5 9" id="KW-0472">Membrane</keyword>
<reference evidence="11 12" key="1">
    <citation type="submission" date="2022-05" db="EMBL/GenBank/DDBJ databases">
        <authorList>
            <consortium name="Genoscope - CEA"/>
            <person name="William W."/>
        </authorList>
    </citation>
    <scope>NUCLEOTIDE SEQUENCE [LARGE SCALE GENOMIC DNA]</scope>
</reference>
<dbReference type="Gene3D" id="1.20.1070.10">
    <property type="entry name" value="Rhodopsin 7-helix transmembrane proteins"/>
    <property type="match status" value="1"/>
</dbReference>
<evidence type="ECO:0000256" key="3">
    <source>
        <dbReference type="ARBA" id="ARBA00022989"/>
    </source>
</evidence>
<feature type="transmembrane region" description="Helical" evidence="9">
    <location>
        <begin position="158"/>
        <end position="184"/>
    </location>
</feature>
<dbReference type="CDD" id="cd00637">
    <property type="entry name" value="7tm_classA_rhodopsin-like"/>
    <property type="match status" value="1"/>
</dbReference>
<evidence type="ECO:0000256" key="7">
    <source>
        <dbReference type="ARBA" id="ARBA00023224"/>
    </source>
</evidence>
<dbReference type="PRINTS" id="PR00237">
    <property type="entry name" value="GPCRRHODOPSN"/>
</dbReference>
<feature type="domain" description="G-protein coupled receptors family 1 profile" evidence="10">
    <location>
        <begin position="56"/>
        <end position="314"/>
    </location>
</feature>
<proteinExistence type="inferred from homology"/>
<dbReference type="Proteomes" id="UP001159405">
    <property type="component" value="Unassembled WGS sequence"/>
</dbReference>
<gene>
    <name evidence="11" type="ORF">PLOB_00012472</name>
</gene>
<evidence type="ECO:0000256" key="8">
    <source>
        <dbReference type="RuleBase" id="RU000688"/>
    </source>
</evidence>
<dbReference type="EMBL" id="CALNXK010000017">
    <property type="protein sequence ID" value="CAH3104674.1"/>
    <property type="molecule type" value="Genomic_DNA"/>
</dbReference>
<dbReference type="SMART" id="SM01381">
    <property type="entry name" value="7TM_GPCR_Srsx"/>
    <property type="match status" value="1"/>
</dbReference>
<evidence type="ECO:0000313" key="12">
    <source>
        <dbReference type="Proteomes" id="UP001159405"/>
    </source>
</evidence>
<dbReference type="PROSITE" id="PS50262">
    <property type="entry name" value="G_PROTEIN_RECEP_F1_2"/>
    <property type="match status" value="1"/>
</dbReference>
<evidence type="ECO:0000256" key="4">
    <source>
        <dbReference type="ARBA" id="ARBA00023040"/>
    </source>
</evidence>
<evidence type="ECO:0000313" key="11">
    <source>
        <dbReference type="EMBL" id="CAH3104674.1"/>
    </source>
</evidence>